<keyword evidence="2" id="KW-0238">DNA-binding</keyword>
<evidence type="ECO:0000256" key="2">
    <source>
        <dbReference type="ARBA" id="ARBA00023125"/>
    </source>
</evidence>
<dbReference type="RefSeq" id="WP_094943211.1">
    <property type="nucleotide sequence ID" value="NZ_NOKQ01000217.1"/>
</dbReference>
<dbReference type="PANTHER" id="PTHR43280:SF2">
    <property type="entry name" value="HTH-TYPE TRANSCRIPTIONAL REGULATOR EXSA"/>
    <property type="match status" value="1"/>
</dbReference>
<dbReference type="PRINTS" id="PR00032">
    <property type="entry name" value="HTHARAC"/>
</dbReference>
<evidence type="ECO:0000259" key="4">
    <source>
        <dbReference type="PROSITE" id="PS01124"/>
    </source>
</evidence>
<name>A0A264W303_9BACL</name>
<dbReference type="AlphaFoldDB" id="A0A264W303"/>
<dbReference type="GO" id="GO:0043565">
    <property type="term" value="F:sequence-specific DNA binding"/>
    <property type="evidence" value="ECO:0007669"/>
    <property type="project" value="InterPro"/>
</dbReference>
<dbReference type="Pfam" id="PF12833">
    <property type="entry name" value="HTH_18"/>
    <property type="match status" value="1"/>
</dbReference>
<feature type="domain" description="HTH araC/xylS-type" evidence="4">
    <location>
        <begin position="156"/>
        <end position="254"/>
    </location>
</feature>
<evidence type="ECO:0000256" key="3">
    <source>
        <dbReference type="ARBA" id="ARBA00023163"/>
    </source>
</evidence>
<dbReference type="InterPro" id="IPR020449">
    <property type="entry name" value="Tscrpt_reg_AraC-type_HTH"/>
</dbReference>
<evidence type="ECO:0000256" key="1">
    <source>
        <dbReference type="ARBA" id="ARBA00023015"/>
    </source>
</evidence>
<evidence type="ECO:0000313" key="5">
    <source>
        <dbReference type="EMBL" id="OZS77950.1"/>
    </source>
</evidence>
<evidence type="ECO:0000313" key="6">
    <source>
        <dbReference type="Proteomes" id="UP000217065"/>
    </source>
</evidence>
<dbReference type="GO" id="GO:0003700">
    <property type="term" value="F:DNA-binding transcription factor activity"/>
    <property type="evidence" value="ECO:0007669"/>
    <property type="project" value="InterPro"/>
</dbReference>
<dbReference type="OrthoDB" id="247151at2"/>
<organism evidence="5 6">
    <name type="scientific">Tetzosporium hominis</name>
    <dbReference type="NCBI Taxonomy" id="2020506"/>
    <lineage>
        <taxon>Bacteria</taxon>
        <taxon>Bacillati</taxon>
        <taxon>Bacillota</taxon>
        <taxon>Bacilli</taxon>
        <taxon>Bacillales</taxon>
        <taxon>Caryophanaceae</taxon>
        <taxon>Tetzosporium</taxon>
    </lineage>
</organism>
<dbReference type="PROSITE" id="PS01124">
    <property type="entry name" value="HTH_ARAC_FAMILY_2"/>
    <property type="match status" value="1"/>
</dbReference>
<protein>
    <submittedName>
        <fullName evidence="5">AraC family transcriptional regulator</fullName>
    </submittedName>
</protein>
<dbReference type="PANTHER" id="PTHR43280">
    <property type="entry name" value="ARAC-FAMILY TRANSCRIPTIONAL REGULATOR"/>
    <property type="match status" value="1"/>
</dbReference>
<sequence>MLTKIHKNPLSSDKLFLEAFSSSFIENSADSSQDELAERYFMLEKEMFHDMQTLDLEQARERLRLIIDALSQLTGKDMIRAARLFYIHLAATMARKLIDSQVPAVKAFAFSRSCMDVIDNRMSDVLFLQCGEELIEFYVHVLSERTKPQFNHQTVNKVILYINDEIESDLSVEAIAQRFAISTSHLSRIFREHTGITLVEYLNIRKVEESQYFLRHTSKSISDISDQFHFCNQSYFTRIFKKYTSVTPKQFRDQPTTAFFQFTFRESVI</sequence>
<proteinExistence type="predicted"/>
<comment type="caution">
    <text evidence="5">The sequence shown here is derived from an EMBL/GenBank/DDBJ whole genome shotgun (WGS) entry which is preliminary data.</text>
</comment>
<gene>
    <name evidence="5" type="ORF">CF394_09350</name>
</gene>
<accession>A0A264W303</accession>
<keyword evidence="3" id="KW-0804">Transcription</keyword>
<dbReference type="SMART" id="SM00342">
    <property type="entry name" value="HTH_ARAC"/>
    <property type="match status" value="1"/>
</dbReference>
<keyword evidence="6" id="KW-1185">Reference proteome</keyword>
<dbReference type="InterPro" id="IPR018060">
    <property type="entry name" value="HTH_AraC"/>
</dbReference>
<dbReference type="Proteomes" id="UP000217065">
    <property type="component" value="Unassembled WGS sequence"/>
</dbReference>
<dbReference type="SUPFAM" id="SSF46689">
    <property type="entry name" value="Homeodomain-like"/>
    <property type="match status" value="2"/>
</dbReference>
<keyword evidence="1" id="KW-0805">Transcription regulation</keyword>
<reference evidence="5 6" key="1">
    <citation type="submission" date="2017-07" db="EMBL/GenBank/DDBJ databases">
        <title>Tetzosporium hominis gen.nov. sp.nov.</title>
        <authorList>
            <person name="Tetz G."/>
            <person name="Tetz V."/>
        </authorList>
    </citation>
    <scope>NUCLEOTIDE SEQUENCE [LARGE SCALE GENOMIC DNA]</scope>
    <source>
        <strain evidence="5 6">VT-49</strain>
    </source>
</reference>
<dbReference type="Gene3D" id="1.10.10.60">
    <property type="entry name" value="Homeodomain-like"/>
    <property type="match status" value="2"/>
</dbReference>
<dbReference type="EMBL" id="NOKQ01000217">
    <property type="protein sequence ID" value="OZS77950.1"/>
    <property type="molecule type" value="Genomic_DNA"/>
</dbReference>
<dbReference type="InterPro" id="IPR009057">
    <property type="entry name" value="Homeodomain-like_sf"/>
</dbReference>